<evidence type="ECO:0000256" key="2">
    <source>
        <dbReference type="SAM" id="Phobius"/>
    </source>
</evidence>
<keyword evidence="2" id="KW-0812">Transmembrane</keyword>
<dbReference type="Gene3D" id="3.30.700.10">
    <property type="entry name" value="Glycoprotein, Type 4 Pilin"/>
    <property type="match status" value="1"/>
</dbReference>
<gene>
    <name evidence="4" type="ORF">Pla144_00120</name>
</gene>
<dbReference type="InterPro" id="IPR027558">
    <property type="entry name" value="Pre_pil_HX9DG_C"/>
</dbReference>
<evidence type="ECO:0000313" key="5">
    <source>
        <dbReference type="Proteomes" id="UP000318437"/>
    </source>
</evidence>
<evidence type="ECO:0000313" key="4">
    <source>
        <dbReference type="EMBL" id="TWU29236.1"/>
    </source>
</evidence>
<dbReference type="PANTHER" id="PTHR30093">
    <property type="entry name" value="GENERAL SECRETION PATHWAY PROTEIN G"/>
    <property type="match status" value="1"/>
</dbReference>
<dbReference type="Proteomes" id="UP000318437">
    <property type="component" value="Unassembled WGS sequence"/>
</dbReference>
<dbReference type="Pfam" id="PF07963">
    <property type="entry name" value="N_methyl"/>
    <property type="match status" value="1"/>
</dbReference>
<dbReference type="PANTHER" id="PTHR30093:SF2">
    <property type="entry name" value="TYPE II SECRETION SYSTEM PROTEIN H"/>
    <property type="match status" value="1"/>
</dbReference>
<dbReference type="Pfam" id="PF07596">
    <property type="entry name" value="SBP_bac_10"/>
    <property type="match status" value="1"/>
</dbReference>
<feature type="region of interest" description="Disordered" evidence="1">
    <location>
        <begin position="192"/>
        <end position="211"/>
    </location>
</feature>
<dbReference type="SUPFAM" id="SSF54523">
    <property type="entry name" value="Pili subunits"/>
    <property type="match status" value="1"/>
</dbReference>
<dbReference type="NCBIfam" id="TIGR02532">
    <property type="entry name" value="IV_pilin_GFxxxE"/>
    <property type="match status" value="1"/>
</dbReference>
<proteinExistence type="predicted"/>
<sequence>MYDSHNSMQLKQACRKNEHYLSQIEICTSISSGLKLQKRGYSSIVYLIRRNEKHTVGKESTKPMLRYRLRRYKCAFTLVELLVVIAIIGVLVGLLLPAIQAAREAARRSQCLNNLKQVALAFMNYESAHMEFPLATLTPVAPARGKNNWAPFVLPFVEQGNLIAGYDLKEDWWREPNRSIAQVPLPLLLCPSTPDQDRLQDKPESTPPNKTGACGDYFPPTGVHTDINLSLPADQQIVNSNDLLSDGSTNPVLDGVIGEQYENNQHNRMTTISDGTSNSILLGECAGREDVYRGRQLFGVDYTGSPPIRARGGAWATTDNPYPIGLRNPWKAAFGIIPGEVSINNSNEWGHCFYSLHPGGANFAYADGSVRFLSESISLKTLADMVTRAGGETSTE</sequence>
<keyword evidence="5" id="KW-1185">Reference proteome</keyword>
<dbReference type="AlphaFoldDB" id="A0A5C6D1Z9"/>
<keyword evidence="2" id="KW-0472">Membrane</keyword>
<protein>
    <recommendedName>
        <fullName evidence="3">DUF1559 domain-containing protein</fullName>
    </recommendedName>
</protein>
<feature type="transmembrane region" description="Helical" evidence="2">
    <location>
        <begin position="74"/>
        <end position="99"/>
    </location>
</feature>
<feature type="domain" description="DUF1559" evidence="3">
    <location>
        <begin position="100"/>
        <end position="378"/>
    </location>
</feature>
<keyword evidence="2" id="KW-1133">Transmembrane helix</keyword>
<name>A0A5C6D1Z9_9BACT</name>
<reference evidence="4 5" key="1">
    <citation type="submission" date="2019-02" db="EMBL/GenBank/DDBJ databases">
        <title>Deep-cultivation of Planctomycetes and their phenomic and genomic characterization uncovers novel biology.</title>
        <authorList>
            <person name="Wiegand S."/>
            <person name="Jogler M."/>
            <person name="Boedeker C."/>
            <person name="Pinto D."/>
            <person name="Vollmers J."/>
            <person name="Rivas-Marin E."/>
            <person name="Kohn T."/>
            <person name="Peeters S.H."/>
            <person name="Heuer A."/>
            <person name="Rast P."/>
            <person name="Oberbeckmann S."/>
            <person name="Bunk B."/>
            <person name="Jeske O."/>
            <person name="Meyerdierks A."/>
            <person name="Storesund J.E."/>
            <person name="Kallscheuer N."/>
            <person name="Luecker S."/>
            <person name="Lage O.M."/>
            <person name="Pohl T."/>
            <person name="Merkel B.J."/>
            <person name="Hornburger P."/>
            <person name="Mueller R.-W."/>
            <person name="Bruemmer F."/>
            <person name="Labrenz M."/>
            <person name="Spormann A.M."/>
            <person name="Op Den Camp H."/>
            <person name="Overmann J."/>
            <person name="Amann R."/>
            <person name="Jetten M.S.M."/>
            <person name="Mascher T."/>
            <person name="Medema M.H."/>
            <person name="Devos D.P."/>
            <person name="Kaster A.-K."/>
            <person name="Ovreas L."/>
            <person name="Rohde M."/>
            <person name="Galperin M.Y."/>
            <person name="Jogler C."/>
        </authorList>
    </citation>
    <scope>NUCLEOTIDE SEQUENCE [LARGE SCALE GENOMIC DNA]</scope>
    <source>
        <strain evidence="4 5">Pla144</strain>
    </source>
</reference>
<feature type="compositionally biased region" description="Basic and acidic residues" evidence="1">
    <location>
        <begin position="195"/>
        <end position="204"/>
    </location>
</feature>
<evidence type="ECO:0000256" key="1">
    <source>
        <dbReference type="SAM" id="MobiDB-lite"/>
    </source>
</evidence>
<dbReference type="NCBIfam" id="TIGR04294">
    <property type="entry name" value="pre_pil_HX9DG"/>
    <property type="match status" value="1"/>
</dbReference>
<comment type="caution">
    <text evidence="4">The sequence shown here is derived from an EMBL/GenBank/DDBJ whole genome shotgun (WGS) entry which is preliminary data.</text>
</comment>
<dbReference type="InterPro" id="IPR045584">
    <property type="entry name" value="Pilin-like"/>
</dbReference>
<dbReference type="InterPro" id="IPR012902">
    <property type="entry name" value="N_methyl_site"/>
</dbReference>
<dbReference type="EMBL" id="SJPS01000001">
    <property type="protein sequence ID" value="TWU29236.1"/>
    <property type="molecule type" value="Genomic_DNA"/>
</dbReference>
<accession>A0A5C6D1Z9</accession>
<organism evidence="4 5">
    <name type="scientific">Bythopirellula polymerisocia</name>
    <dbReference type="NCBI Taxonomy" id="2528003"/>
    <lineage>
        <taxon>Bacteria</taxon>
        <taxon>Pseudomonadati</taxon>
        <taxon>Planctomycetota</taxon>
        <taxon>Planctomycetia</taxon>
        <taxon>Pirellulales</taxon>
        <taxon>Lacipirellulaceae</taxon>
        <taxon>Bythopirellula</taxon>
    </lineage>
</organism>
<dbReference type="InterPro" id="IPR011453">
    <property type="entry name" value="DUF1559"/>
</dbReference>
<evidence type="ECO:0000259" key="3">
    <source>
        <dbReference type="Pfam" id="PF07596"/>
    </source>
</evidence>